<evidence type="ECO:0000256" key="5">
    <source>
        <dbReference type="ARBA" id="ARBA00022833"/>
    </source>
</evidence>
<feature type="region of interest" description="Disordered" evidence="7">
    <location>
        <begin position="21"/>
        <end position="46"/>
    </location>
</feature>
<dbReference type="InterPro" id="IPR051059">
    <property type="entry name" value="VerF-like"/>
</dbReference>
<evidence type="ECO:0000313" key="9">
    <source>
        <dbReference type="Proteomes" id="UP000654913"/>
    </source>
</evidence>
<dbReference type="PANTHER" id="PTHR40626">
    <property type="entry name" value="MIP31509P"/>
    <property type="match status" value="1"/>
</dbReference>
<keyword evidence="9" id="KW-1185">Reference proteome</keyword>
<evidence type="ECO:0000256" key="3">
    <source>
        <dbReference type="ARBA" id="ARBA00022737"/>
    </source>
</evidence>
<gene>
    <name evidence="8" type="ORF">APUU_80053A</name>
</gene>
<keyword evidence="5" id="KW-0862">Zinc</keyword>
<evidence type="ECO:0000256" key="6">
    <source>
        <dbReference type="ARBA" id="ARBA00023242"/>
    </source>
</evidence>
<dbReference type="GO" id="GO:0008270">
    <property type="term" value="F:zinc ion binding"/>
    <property type="evidence" value="ECO:0007669"/>
    <property type="project" value="UniProtKB-KW"/>
</dbReference>
<evidence type="ECO:0008006" key="10">
    <source>
        <dbReference type="Google" id="ProtNLM"/>
    </source>
</evidence>
<accession>A0A7R7XXW6</accession>
<keyword evidence="4" id="KW-0863">Zinc-finger</keyword>
<dbReference type="GO" id="GO:0006351">
    <property type="term" value="P:DNA-templated transcription"/>
    <property type="evidence" value="ECO:0007669"/>
    <property type="project" value="InterPro"/>
</dbReference>
<comment type="subcellular location">
    <subcellularLocation>
        <location evidence="1">Nucleus</location>
    </subcellularLocation>
</comment>
<reference evidence="8" key="1">
    <citation type="submission" date="2021-01" db="EMBL/GenBank/DDBJ databases">
        <authorList>
            <consortium name="Aspergillus puulaauensis MK2 genome sequencing consortium"/>
            <person name="Kazuki M."/>
            <person name="Futagami T."/>
        </authorList>
    </citation>
    <scope>NUCLEOTIDE SEQUENCE</scope>
    <source>
        <strain evidence="8">MK2</strain>
    </source>
</reference>
<evidence type="ECO:0000256" key="7">
    <source>
        <dbReference type="SAM" id="MobiDB-lite"/>
    </source>
</evidence>
<evidence type="ECO:0000256" key="1">
    <source>
        <dbReference type="ARBA" id="ARBA00004123"/>
    </source>
</evidence>
<dbReference type="Proteomes" id="UP000654913">
    <property type="component" value="Chromosome 8"/>
</dbReference>
<keyword evidence="6" id="KW-0539">Nucleus</keyword>
<dbReference type="CDD" id="cd12148">
    <property type="entry name" value="fungal_TF_MHR"/>
    <property type="match status" value="1"/>
</dbReference>
<keyword evidence="2" id="KW-0479">Metal-binding</keyword>
<reference evidence="8" key="2">
    <citation type="submission" date="2021-02" db="EMBL/GenBank/DDBJ databases">
        <title>Aspergillus puulaauensis MK2 genome sequence.</title>
        <authorList>
            <person name="Futagami T."/>
            <person name="Mori K."/>
            <person name="Kadooka C."/>
            <person name="Tanaka T."/>
        </authorList>
    </citation>
    <scope>NUCLEOTIDE SEQUENCE</scope>
    <source>
        <strain evidence="8">MK2</strain>
    </source>
</reference>
<dbReference type="GO" id="GO:0000981">
    <property type="term" value="F:DNA-binding transcription factor activity, RNA polymerase II-specific"/>
    <property type="evidence" value="ECO:0007669"/>
    <property type="project" value="InterPro"/>
</dbReference>
<name>A0A7R7XXW6_9EURO</name>
<evidence type="ECO:0000313" key="8">
    <source>
        <dbReference type="EMBL" id="BCS29750.1"/>
    </source>
</evidence>
<dbReference type="AlphaFoldDB" id="A0A7R7XXW6"/>
<dbReference type="GO" id="GO:0000785">
    <property type="term" value="C:chromatin"/>
    <property type="evidence" value="ECO:0007669"/>
    <property type="project" value="TreeGrafter"/>
</dbReference>
<dbReference type="GeneID" id="64979747"/>
<dbReference type="OrthoDB" id="654211at2759"/>
<dbReference type="RefSeq" id="XP_041561936.1">
    <property type="nucleotide sequence ID" value="XM_041696291.1"/>
</dbReference>
<dbReference type="GO" id="GO:0005634">
    <property type="term" value="C:nucleus"/>
    <property type="evidence" value="ECO:0007669"/>
    <property type="project" value="UniProtKB-SubCell"/>
</dbReference>
<dbReference type="PANTHER" id="PTHR40626:SF1">
    <property type="entry name" value="TRANSCRIPTION FACTOR WITH C2H2 AND ZN(2)-CYS(6) DNA BINDING DOMAIN (EUROFUNG)"/>
    <property type="match status" value="1"/>
</dbReference>
<evidence type="ECO:0000256" key="2">
    <source>
        <dbReference type="ARBA" id="ARBA00022723"/>
    </source>
</evidence>
<dbReference type="GO" id="GO:0000978">
    <property type="term" value="F:RNA polymerase II cis-regulatory region sequence-specific DNA binding"/>
    <property type="evidence" value="ECO:0007669"/>
    <property type="project" value="InterPro"/>
</dbReference>
<proteinExistence type="predicted"/>
<keyword evidence="3" id="KW-0677">Repeat</keyword>
<dbReference type="EMBL" id="AP024450">
    <property type="protein sequence ID" value="BCS29750.1"/>
    <property type="molecule type" value="Genomic_DNA"/>
</dbReference>
<evidence type="ECO:0000256" key="4">
    <source>
        <dbReference type="ARBA" id="ARBA00022771"/>
    </source>
</evidence>
<sequence length="549" mass="60841">MASSPHTLNLPYVATSAAEYLREKTSSTDTTEPVQKPETKTYPAESQPVECARRVIVVLHSGSAAHTGVDAENDSDKASAMPLLESFSAPDIRSARNVDRLIAKFTASESRGRGSILDPALPSFELNGPELAAGNEWDALLSSFWGIPQERSLSIGEVSNIDPEMYLIASRRLVEYLAGVDSTQHGFDMGQLHTFFAVENVQQCVAAYFQNVHPRAPIVYLPGLDLELASIPLLLPMVLLGAVCGQSDELASLAAAFCDIGEESVFESEIFQDMVYSPQQAGYAHDNISDAGIQCIQGALCMILIQKSTPDLRTQRRIRVQRFPALISAVRASCLTRARHREVTGGGLGWDTFIREEVCCRVMSFICVLDNYFVMFCNQPPCLQPMELSFQLPIESRTVDIMSDSSIRGLEVLKDLRQPPVLNELTQRMFSNKWQDDPTLMSNLGVFDMYILACAFHPIVFSYQSSPAYANTLSTLETALNRWEALWEKLRSSYWSSDEMSRADIMMFAPEIVSLAKAYLHIPISKRGGIARDFALDLRRILKGAGKPL</sequence>
<protein>
    <recommendedName>
        <fullName evidence="10">Transcription factor domain-containing protein</fullName>
    </recommendedName>
</protein>
<organism evidence="8 9">
    <name type="scientific">Aspergillus puulaauensis</name>
    <dbReference type="NCBI Taxonomy" id="1220207"/>
    <lineage>
        <taxon>Eukaryota</taxon>
        <taxon>Fungi</taxon>
        <taxon>Dikarya</taxon>
        <taxon>Ascomycota</taxon>
        <taxon>Pezizomycotina</taxon>
        <taxon>Eurotiomycetes</taxon>
        <taxon>Eurotiomycetidae</taxon>
        <taxon>Eurotiales</taxon>
        <taxon>Aspergillaceae</taxon>
        <taxon>Aspergillus</taxon>
    </lineage>
</organism>
<dbReference type="KEGG" id="apuu:APUU_80053A"/>